<accession>Q23FT3</accession>
<proteinExistence type="predicted"/>
<reference evidence="4" key="1">
    <citation type="journal article" date="2006" name="PLoS Biol.">
        <title>Macronuclear genome sequence of the ciliate Tetrahymena thermophila, a model eukaryote.</title>
        <authorList>
            <person name="Eisen J.A."/>
            <person name="Coyne R.S."/>
            <person name="Wu M."/>
            <person name="Wu D."/>
            <person name="Thiagarajan M."/>
            <person name="Wortman J.R."/>
            <person name="Badger J.H."/>
            <person name="Ren Q."/>
            <person name="Amedeo P."/>
            <person name="Jones K.M."/>
            <person name="Tallon L.J."/>
            <person name="Delcher A.L."/>
            <person name="Salzberg S.L."/>
            <person name="Silva J.C."/>
            <person name="Haas B.J."/>
            <person name="Majoros W.H."/>
            <person name="Farzad M."/>
            <person name="Carlton J.M."/>
            <person name="Smith R.K. Jr."/>
            <person name="Garg J."/>
            <person name="Pearlman R.E."/>
            <person name="Karrer K.M."/>
            <person name="Sun L."/>
            <person name="Manning G."/>
            <person name="Elde N.C."/>
            <person name="Turkewitz A.P."/>
            <person name="Asai D.J."/>
            <person name="Wilkes D.E."/>
            <person name="Wang Y."/>
            <person name="Cai H."/>
            <person name="Collins K."/>
            <person name="Stewart B.A."/>
            <person name="Lee S.R."/>
            <person name="Wilamowska K."/>
            <person name="Weinberg Z."/>
            <person name="Ruzzo W.L."/>
            <person name="Wloga D."/>
            <person name="Gaertig J."/>
            <person name="Frankel J."/>
            <person name="Tsao C.-C."/>
            <person name="Gorovsky M.A."/>
            <person name="Keeling P.J."/>
            <person name="Waller R.F."/>
            <person name="Patron N.J."/>
            <person name="Cherry J.M."/>
            <person name="Stover N.A."/>
            <person name="Krieger C.J."/>
            <person name="del Toro C."/>
            <person name="Ryder H.F."/>
            <person name="Williamson S.C."/>
            <person name="Barbeau R.A."/>
            <person name="Hamilton E.P."/>
            <person name="Orias E."/>
        </authorList>
    </citation>
    <scope>NUCLEOTIDE SEQUENCE [LARGE SCALE GENOMIC DNA]</scope>
    <source>
        <strain evidence="4">SB210</strain>
    </source>
</reference>
<keyword evidence="2" id="KW-0472">Membrane</keyword>
<keyword evidence="2 3" id="KW-0812">Transmembrane</keyword>
<feature type="compositionally biased region" description="Polar residues" evidence="1">
    <location>
        <begin position="93"/>
        <end position="104"/>
    </location>
</feature>
<evidence type="ECO:0000256" key="1">
    <source>
        <dbReference type="SAM" id="MobiDB-lite"/>
    </source>
</evidence>
<keyword evidence="4" id="KW-1185">Reference proteome</keyword>
<evidence type="ECO:0000313" key="3">
    <source>
        <dbReference type="EMBL" id="EAR95527.2"/>
    </source>
</evidence>
<dbReference type="AlphaFoldDB" id="Q23FT3"/>
<feature type="compositionally biased region" description="Low complexity" evidence="1">
    <location>
        <begin position="105"/>
        <end position="118"/>
    </location>
</feature>
<gene>
    <name evidence="3" type="ORF">TTHERM_00079310</name>
</gene>
<evidence type="ECO:0000313" key="4">
    <source>
        <dbReference type="Proteomes" id="UP000009168"/>
    </source>
</evidence>
<dbReference type="RefSeq" id="XP_001015772.2">
    <property type="nucleotide sequence ID" value="XM_001015772.2"/>
</dbReference>
<dbReference type="Proteomes" id="UP000009168">
    <property type="component" value="Unassembled WGS sequence"/>
</dbReference>
<protein>
    <submittedName>
        <fullName evidence="3">Transmembrane protein, putative</fullName>
    </submittedName>
</protein>
<sequence>MLVVGLVIGFILGYTVSNYSVHHFLINSLDISQIDDTQKVQVLILIILSSMIFSFLVFMPIKKIINGFEQIERGNIQPQYREGVFPNEDIKSAQKSSQNNIQRLQSGSNASSGSNQKI</sequence>
<name>Q23FT3_TETTS</name>
<feature type="region of interest" description="Disordered" evidence="1">
    <location>
        <begin position="92"/>
        <end position="118"/>
    </location>
</feature>
<dbReference type="KEGG" id="tet:TTHERM_00079310"/>
<organism evidence="3 4">
    <name type="scientific">Tetrahymena thermophila (strain SB210)</name>
    <dbReference type="NCBI Taxonomy" id="312017"/>
    <lineage>
        <taxon>Eukaryota</taxon>
        <taxon>Sar</taxon>
        <taxon>Alveolata</taxon>
        <taxon>Ciliophora</taxon>
        <taxon>Intramacronucleata</taxon>
        <taxon>Oligohymenophorea</taxon>
        <taxon>Hymenostomatida</taxon>
        <taxon>Tetrahymenina</taxon>
        <taxon>Tetrahymenidae</taxon>
        <taxon>Tetrahymena</taxon>
    </lineage>
</organism>
<feature type="transmembrane region" description="Helical" evidence="2">
    <location>
        <begin position="42"/>
        <end position="61"/>
    </location>
</feature>
<dbReference type="HOGENOM" id="CLU_2595129_0_0_1"/>
<dbReference type="InParanoid" id="Q23FT3"/>
<dbReference type="EMBL" id="GG662704">
    <property type="protein sequence ID" value="EAR95527.2"/>
    <property type="molecule type" value="Genomic_DNA"/>
</dbReference>
<evidence type="ECO:0000256" key="2">
    <source>
        <dbReference type="SAM" id="Phobius"/>
    </source>
</evidence>
<keyword evidence="2" id="KW-1133">Transmembrane helix</keyword>
<dbReference type="GeneID" id="7845609"/>